<protein>
    <submittedName>
        <fullName evidence="1">Uncharacterized protein</fullName>
    </submittedName>
</protein>
<dbReference type="EMBL" id="CP045032">
    <property type="protein sequence ID" value="QFQ03226.1"/>
    <property type="molecule type" value="Genomic_DNA"/>
</dbReference>
<dbReference type="KEGG" id="cuo:CUROG_09410"/>
<name>A0A5J6Z8E4_9CORY</name>
<evidence type="ECO:0000313" key="2">
    <source>
        <dbReference type="Proteomes" id="UP000326711"/>
    </source>
</evidence>
<evidence type="ECO:0000313" key="1">
    <source>
        <dbReference type="EMBL" id="QFQ03226.1"/>
    </source>
</evidence>
<dbReference type="AlphaFoldDB" id="A0A5J6Z8E4"/>
<organism evidence="1 2">
    <name type="scientific">Corynebacterium urogenitale</name>
    <dbReference type="NCBI Taxonomy" id="2487892"/>
    <lineage>
        <taxon>Bacteria</taxon>
        <taxon>Bacillati</taxon>
        <taxon>Actinomycetota</taxon>
        <taxon>Actinomycetes</taxon>
        <taxon>Mycobacteriales</taxon>
        <taxon>Corynebacteriaceae</taxon>
        <taxon>Corynebacterium</taxon>
    </lineage>
</organism>
<proteinExistence type="predicted"/>
<dbReference type="Proteomes" id="UP000326711">
    <property type="component" value="Chromosome"/>
</dbReference>
<reference evidence="2" key="1">
    <citation type="submission" date="2019-10" db="EMBL/GenBank/DDBJ databases">
        <title>Complete genome sequence of Corynebacterium urogenitalis DSM 108747, isolated from the genital tract of a cow.</title>
        <authorList>
            <person name="Ruckert C."/>
            <person name="Ballas P."/>
            <person name="Wagener K."/>
            <person name="Drillich M."/>
            <person name="Kaempfer P."/>
            <person name="Busse H.-J."/>
            <person name="Ehling-Schulz M."/>
        </authorList>
    </citation>
    <scope>NUCLEOTIDE SEQUENCE [LARGE SCALE GENOMIC DNA]</scope>
    <source>
        <strain evidence="2">LMM 1652</strain>
    </source>
</reference>
<gene>
    <name evidence="1" type="ORF">CUROG_09410</name>
</gene>
<sequence length="55" mass="6039">MQPTFNLVADTMCRTTDLESTITHATDADEFTIISARPIDSCDNCPGVRTHRPAT</sequence>
<accession>A0A5J6Z8E4</accession>
<keyword evidence="2" id="KW-1185">Reference proteome</keyword>